<protein>
    <submittedName>
        <fullName evidence="2">N-acetylmuramoyl-L-alanine amidase</fullName>
    </submittedName>
</protein>
<dbReference type="InterPro" id="IPR042047">
    <property type="entry name" value="SleB_dom1"/>
</dbReference>
<evidence type="ECO:0000313" key="2">
    <source>
        <dbReference type="EMBL" id="SFM37143.1"/>
    </source>
</evidence>
<dbReference type="Gene3D" id="1.10.10.2520">
    <property type="entry name" value="Cell wall hydrolase SleB, domain 1"/>
    <property type="match status" value="1"/>
</dbReference>
<dbReference type="Pfam" id="PF07486">
    <property type="entry name" value="Hydrolase_2"/>
    <property type="match status" value="1"/>
</dbReference>
<dbReference type="GO" id="GO:0016787">
    <property type="term" value="F:hydrolase activity"/>
    <property type="evidence" value="ECO:0007669"/>
    <property type="project" value="InterPro"/>
</dbReference>
<dbReference type="STRING" id="266892.SAMN04488054_13915"/>
<evidence type="ECO:0000259" key="1">
    <source>
        <dbReference type="Pfam" id="PF07486"/>
    </source>
</evidence>
<proteinExistence type="predicted"/>
<evidence type="ECO:0000313" key="3">
    <source>
        <dbReference type="Proteomes" id="UP000199668"/>
    </source>
</evidence>
<name>A0A1I4QBY4_9BACI</name>
<gene>
    <name evidence="2" type="ORF">SAMN04488054_13915</name>
</gene>
<reference evidence="2 3" key="1">
    <citation type="submission" date="2016-10" db="EMBL/GenBank/DDBJ databases">
        <authorList>
            <person name="de Groot N.N."/>
        </authorList>
    </citation>
    <scope>NUCLEOTIDE SEQUENCE [LARGE SCALE GENOMIC DNA]</scope>
    <source>
        <strain evidence="2 3">CGMCC 1.6134</strain>
    </source>
</reference>
<feature type="domain" description="Cell wall hydrolase SleB" evidence="1">
    <location>
        <begin position="54"/>
        <end position="159"/>
    </location>
</feature>
<organism evidence="2 3">
    <name type="scientific">Salibacterium qingdaonense</name>
    <dbReference type="NCBI Taxonomy" id="266892"/>
    <lineage>
        <taxon>Bacteria</taxon>
        <taxon>Bacillati</taxon>
        <taxon>Bacillota</taxon>
        <taxon>Bacilli</taxon>
        <taxon>Bacillales</taxon>
        <taxon>Bacillaceae</taxon>
    </lineage>
</organism>
<dbReference type="InterPro" id="IPR011105">
    <property type="entry name" value="Cell_wall_hydrolase_SleB"/>
</dbReference>
<dbReference type="EMBL" id="FOTY01000039">
    <property type="protein sequence ID" value="SFM37143.1"/>
    <property type="molecule type" value="Genomic_DNA"/>
</dbReference>
<dbReference type="Proteomes" id="UP000199668">
    <property type="component" value="Unassembled WGS sequence"/>
</dbReference>
<dbReference type="AlphaFoldDB" id="A0A1I4QBY4"/>
<accession>A0A1I4QBY4</accession>
<keyword evidence="3" id="KW-1185">Reference proteome</keyword>
<sequence>MRGTLGRVLQLDSGSPNIYTFLTTKKRGDFIAVIKAPTEDLKMLARLMRAEAEGEGKLGMLLAGNVMVNRVYANCLDFNNIRTIPEMVYQSPGGFEAVQRSYFYQRARNQDVRLARRLVQGQRFSPAENSLWFYRPTGACPEEWFGQPNVGRYKAHCFFSPTYADCSEVYR</sequence>